<keyword evidence="3" id="KW-1185">Reference proteome</keyword>
<comment type="caution">
    <text evidence="2">The sequence shown here is derived from an EMBL/GenBank/DDBJ whole genome shotgun (WGS) entry which is preliminary data.</text>
</comment>
<dbReference type="Proteomes" id="UP001642540">
    <property type="component" value="Unassembled WGS sequence"/>
</dbReference>
<feature type="compositionally biased region" description="Low complexity" evidence="1">
    <location>
        <begin position="216"/>
        <end position="229"/>
    </location>
</feature>
<evidence type="ECO:0000313" key="2">
    <source>
        <dbReference type="EMBL" id="CAL8072742.1"/>
    </source>
</evidence>
<accession>A0ABP1PPG9</accession>
<name>A0ABP1PPG9_9HEXA</name>
<proteinExistence type="predicted"/>
<protein>
    <submittedName>
        <fullName evidence="2">Uncharacterized protein</fullName>
    </submittedName>
</protein>
<reference evidence="2 3" key="1">
    <citation type="submission" date="2024-08" db="EMBL/GenBank/DDBJ databases">
        <authorList>
            <person name="Cucini C."/>
            <person name="Frati F."/>
        </authorList>
    </citation>
    <scope>NUCLEOTIDE SEQUENCE [LARGE SCALE GENOMIC DNA]</scope>
</reference>
<dbReference type="EMBL" id="CAXLJM020000007">
    <property type="protein sequence ID" value="CAL8072742.1"/>
    <property type="molecule type" value="Genomic_DNA"/>
</dbReference>
<sequence>MDWHEFRKLLAYRILILVAAEIFRNVHKIFYLARPLGRQKQQKQDEAGGAEGSANTLATITDSFGGQLAGQIISVILSSVTGDVRGILGNSLNLFQTDDTRDRVQVFLDELSQNFLKFTGLGQLTSTMAPQYSTLQPILLGTANGANQLYQPAQAVPSSPGGGLRSPSTNALQLQGLGSVGAGGIGAISGATQQQGTAGAQPIIYVLPNLNNANANGATTATKPNTGNKRVTPATTIDDDSEEDRDRSYS</sequence>
<evidence type="ECO:0000313" key="3">
    <source>
        <dbReference type="Proteomes" id="UP001642540"/>
    </source>
</evidence>
<organism evidence="2 3">
    <name type="scientific">Orchesella dallaii</name>
    <dbReference type="NCBI Taxonomy" id="48710"/>
    <lineage>
        <taxon>Eukaryota</taxon>
        <taxon>Metazoa</taxon>
        <taxon>Ecdysozoa</taxon>
        <taxon>Arthropoda</taxon>
        <taxon>Hexapoda</taxon>
        <taxon>Collembola</taxon>
        <taxon>Entomobryomorpha</taxon>
        <taxon>Entomobryoidea</taxon>
        <taxon>Orchesellidae</taxon>
        <taxon>Orchesellinae</taxon>
        <taxon>Orchesella</taxon>
    </lineage>
</organism>
<gene>
    <name evidence="2" type="ORF">ODALV1_LOCUS2303</name>
</gene>
<feature type="region of interest" description="Disordered" evidence="1">
    <location>
        <begin position="216"/>
        <end position="250"/>
    </location>
</feature>
<evidence type="ECO:0000256" key="1">
    <source>
        <dbReference type="SAM" id="MobiDB-lite"/>
    </source>
</evidence>